<evidence type="ECO:0000313" key="1">
    <source>
        <dbReference type="EMBL" id="CAM9896717.1"/>
    </source>
</evidence>
<reference evidence="1" key="2">
    <citation type="submission" date="2025-03" db="EMBL/GenBank/DDBJ databases">
        <authorList>
            <consortium name="ELIXIR-Norway"/>
            <consortium name="Elixir Norway"/>
        </authorList>
    </citation>
    <scope>NUCLEOTIDE SEQUENCE</scope>
</reference>
<reference evidence="1" key="1">
    <citation type="submission" date="2023-05" db="EMBL/GenBank/DDBJ databases">
        <authorList>
            <consortium name="ELIXIR-Norway"/>
        </authorList>
    </citation>
    <scope>NUCLEOTIDE SEQUENCE</scope>
</reference>
<protein>
    <submittedName>
        <fullName evidence="1">Uncharacterized protein</fullName>
    </submittedName>
</protein>
<accession>A0AC59YRG6</accession>
<organism evidence="1 2">
    <name type="scientific">Rangifer tarandus platyrhynchus</name>
    <name type="common">Svalbard reindeer</name>
    <dbReference type="NCBI Taxonomy" id="3082113"/>
    <lineage>
        <taxon>Eukaryota</taxon>
        <taxon>Metazoa</taxon>
        <taxon>Chordata</taxon>
        <taxon>Craniata</taxon>
        <taxon>Vertebrata</taxon>
        <taxon>Euteleostomi</taxon>
        <taxon>Mammalia</taxon>
        <taxon>Eutheria</taxon>
        <taxon>Laurasiatheria</taxon>
        <taxon>Artiodactyla</taxon>
        <taxon>Ruminantia</taxon>
        <taxon>Pecora</taxon>
        <taxon>Cervidae</taxon>
        <taxon>Odocoileinae</taxon>
        <taxon>Rangifer</taxon>
    </lineage>
</organism>
<dbReference type="Proteomes" id="UP001162501">
    <property type="component" value="Chromosome 2"/>
</dbReference>
<proteinExistence type="predicted"/>
<gene>
    <name evidence="1" type="ORF">MRATA1EN22A_LOCUS9019</name>
</gene>
<sequence>MEMAAAAFFRPGAGASHSRNLNANLLGETLAHGAPRLLGGEGARPAWRGAAGGKQGRGKPVGTYASGQAHLLPPCWAVAGSDAAGSPPLSSGTASFDGSNCPQACSTLGIASIQ</sequence>
<dbReference type="EMBL" id="OX596086">
    <property type="protein sequence ID" value="CAM9896717.1"/>
    <property type="molecule type" value="Genomic_DNA"/>
</dbReference>
<evidence type="ECO:0000313" key="2">
    <source>
        <dbReference type="Proteomes" id="UP001162501"/>
    </source>
</evidence>
<name>A0AC59YRG6_RANTA</name>